<feature type="compositionally biased region" description="Low complexity" evidence="1">
    <location>
        <begin position="39"/>
        <end position="90"/>
    </location>
</feature>
<feature type="compositionally biased region" description="Basic and acidic residues" evidence="1">
    <location>
        <begin position="216"/>
        <end position="228"/>
    </location>
</feature>
<protein>
    <submittedName>
        <fullName evidence="2">Uncharacterized protein</fullName>
    </submittedName>
</protein>
<keyword evidence="3" id="KW-1185">Reference proteome</keyword>
<dbReference type="RefSeq" id="XP_025598764.1">
    <property type="nucleotide sequence ID" value="XM_025742220.1"/>
</dbReference>
<evidence type="ECO:0000313" key="2">
    <source>
        <dbReference type="EMBL" id="PWN98485.1"/>
    </source>
</evidence>
<proteinExistence type="predicted"/>
<sequence length="777" mass="80970">MSSLRRSTRAAAATSASPPPPLESTSPSKTKRKRADGGAAASAAVASTSSLAVPSAKGAKRAASARSNGDAVTAAALEAAPSAASDAPHSGARDDDELRLTETERQQLQLVLSSFAPALFDATRSGAPGKAKELDAGVSFASLAEALKTAGTGLRQLRAHVVALRTSTLQGSAAEPSAQLSALTVLLTLVDTLASKRRASSGTAVKAEAAGSTGVKVEDDVQKDDASEMKPPQKYALHMLLPGGDYFTSATEADPQEIESGVADLVAVKPAPRGEPVPTLGSRVFRADKSHAAAPLPTTERAKPAMHLYYHAWASFAPSYDTTHSTLGLGASRLLWTDGRNARDALRARAWGDVAPSAAAPSAVRSRAGKEVPPAPPAPLDAAEDSRLDRAAFADLHPDLDADGLLRAYEDLEREEEVSVQLARNAQLLARLQEAQAARLRKSFGAKDAAAGDVPDQAEAELARTILDGLAKLVHLRPRDDAQASVVPSAASLRAASRSVAIDPAFLDGDAAAAPGYWGTLDETRCGPEARVRRLYVQRAAASGLTHLPEPLPLAALADNETARMPEQGQTHAAAQAASRLPIGSAAAEAADSKSKKPAGLLERLASSRTYSADGPDPHNPAAPPPNAAGAQSPPLPVHSSPERSSMSIPPTPQHAPRPVGATSSPYPQQQQQYASAQPMQQAQTPRPAGQAFQGGARYPQQQQGTPQWNGAPPQQQQQQQGAMGYNAMPPYATPARTPQMQQPHSQTWATPLSAGPTMAGQMPQRMPQQQQQSFGQ</sequence>
<organism evidence="2 3">
    <name type="scientific">Tilletiopsis washingtonensis</name>
    <dbReference type="NCBI Taxonomy" id="58919"/>
    <lineage>
        <taxon>Eukaryota</taxon>
        <taxon>Fungi</taxon>
        <taxon>Dikarya</taxon>
        <taxon>Basidiomycota</taxon>
        <taxon>Ustilaginomycotina</taxon>
        <taxon>Exobasidiomycetes</taxon>
        <taxon>Entylomatales</taxon>
        <taxon>Entylomatales incertae sedis</taxon>
        <taxon>Tilletiopsis</taxon>
    </lineage>
</organism>
<feature type="compositionally biased region" description="Low complexity" evidence="1">
    <location>
        <begin position="664"/>
        <end position="684"/>
    </location>
</feature>
<name>A0A316ZDW7_9BASI</name>
<feature type="region of interest" description="Disordered" evidence="1">
    <location>
        <begin position="1"/>
        <end position="95"/>
    </location>
</feature>
<evidence type="ECO:0000256" key="1">
    <source>
        <dbReference type="SAM" id="MobiDB-lite"/>
    </source>
</evidence>
<gene>
    <name evidence="2" type="ORF">FA09DRAFT_329539</name>
</gene>
<feature type="region of interest" description="Disordered" evidence="1">
    <location>
        <begin position="358"/>
        <end position="382"/>
    </location>
</feature>
<feature type="compositionally biased region" description="Pro residues" evidence="1">
    <location>
        <begin position="618"/>
        <end position="627"/>
    </location>
</feature>
<dbReference type="STRING" id="58919.A0A316ZDW7"/>
<feature type="compositionally biased region" description="Polar residues" evidence="1">
    <location>
        <begin position="737"/>
        <end position="751"/>
    </location>
</feature>
<dbReference type="GeneID" id="37269764"/>
<dbReference type="AlphaFoldDB" id="A0A316ZDW7"/>
<feature type="compositionally biased region" description="Low complexity" evidence="1">
    <location>
        <begin position="1"/>
        <end position="16"/>
    </location>
</feature>
<feature type="compositionally biased region" description="Polar residues" evidence="1">
    <location>
        <begin position="700"/>
        <end position="709"/>
    </location>
</feature>
<dbReference type="OrthoDB" id="21648at2759"/>
<feature type="compositionally biased region" description="Low complexity" evidence="1">
    <location>
        <begin position="762"/>
        <end position="777"/>
    </location>
</feature>
<dbReference type="EMBL" id="KZ819291">
    <property type="protein sequence ID" value="PWN98485.1"/>
    <property type="molecule type" value="Genomic_DNA"/>
</dbReference>
<dbReference type="Proteomes" id="UP000245946">
    <property type="component" value="Unassembled WGS sequence"/>
</dbReference>
<accession>A0A316ZDW7</accession>
<evidence type="ECO:0000313" key="3">
    <source>
        <dbReference type="Proteomes" id="UP000245946"/>
    </source>
</evidence>
<feature type="region of interest" description="Disordered" evidence="1">
    <location>
        <begin position="610"/>
        <end position="777"/>
    </location>
</feature>
<reference evidence="2 3" key="1">
    <citation type="journal article" date="2018" name="Mol. Biol. Evol.">
        <title>Broad Genomic Sampling Reveals a Smut Pathogenic Ancestry of the Fungal Clade Ustilaginomycotina.</title>
        <authorList>
            <person name="Kijpornyongpan T."/>
            <person name="Mondo S.J."/>
            <person name="Barry K."/>
            <person name="Sandor L."/>
            <person name="Lee J."/>
            <person name="Lipzen A."/>
            <person name="Pangilinan J."/>
            <person name="LaButti K."/>
            <person name="Hainaut M."/>
            <person name="Henrissat B."/>
            <person name="Grigoriev I.V."/>
            <person name="Spatafora J.W."/>
            <person name="Aime M.C."/>
        </authorList>
    </citation>
    <scope>NUCLEOTIDE SEQUENCE [LARGE SCALE GENOMIC DNA]</scope>
    <source>
        <strain evidence="2 3">MCA 4186</strain>
    </source>
</reference>
<feature type="region of interest" description="Disordered" evidence="1">
    <location>
        <begin position="200"/>
        <end position="229"/>
    </location>
</feature>